<protein>
    <submittedName>
        <fullName evidence="1">Uncharacterized protein</fullName>
    </submittedName>
</protein>
<dbReference type="OrthoDB" id="168098at2759"/>
<comment type="caution">
    <text evidence="1">The sequence shown here is derived from an EMBL/GenBank/DDBJ whole genome shotgun (WGS) entry which is preliminary data.</text>
</comment>
<reference evidence="2" key="1">
    <citation type="journal article" date="2019" name="Nat. Commun.">
        <title>Expansion of phycobilisome linker gene families in mesophilic red algae.</title>
        <authorList>
            <person name="Lee J."/>
            <person name="Kim D."/>
            <person name="Bhattacharya D."/>
            <person name="Yoon H.S."/>
        </authorList>
    </citation>
    <scope>NUCLEOTIDE SEQUENCE [LARGE SCALE GENOMIC DNA]</scope>
    <source>
        <strain evidence="2">CCMP 1328</strain>
    </source>
</reference>
<evidence type="ECO:0000313" key="1">
    <source>
        <dbReference type="EMBL" id="KAA8492300.1"/>
    </source>
</evidence>
<keyword evidence="2" id="KW-1185">Reference proteome</keyword>
<gene>
    <name evidence="1" type="ORF">FVE85_3738</name>
</gene>
<dbReference type="Proteomes" id="UP000324585">
    <property type="component" value="Unassembled WGS sequence"/>
</dbReference>
<evidence type="ECO:0000313" key="2">
    <source>
        <dbReference type="Proteomes" id="UP000324585"/>
    </source>
</evidence>
<dbReference type="OMA" id="FAKIEML"/>
<sequence length="238" mass="26331">MTWSKDALLVKFSHSKNDLEGNNGCEARKARVQQPSKPVWISNVELALSQSVKPRSNKRNVFIGSLNMANTQRVAIRKPCEGLRLELATLGHEISDFGIHSGRKGATTHCASDTEDGPPLMAVFLRDGWRIAGPKEVYVKFALRGDQAVGRVVPGLHMTQPNAHKWRRISLNRYLIATGIPANVRIFAKIEMLEAGGGEGGNLFEKLREFLRAEDLAAPRATQAGVKELLEDQNKKLE</sequence>
<accession>A0A5J4YMW3</accession>
<proteinExistence type="predicted"/>
<dbReference type="EMBL" id="VRMN01000010">
    <property type="protein sequence ID" value="KAA8492300.1"/>
    <property type="molecule type" value="Genomic_DNA"/>
</dbReference>
<organism evidence="1 2">
    <name type="scientific">Porphyridium purpureum</name>
    <name type="common">Red alga</name>
    <name type="synonym">Porphyridium cruentum</name>
    <dbReference type="NCBI Taxonomy" id="35688"/>
    <lineage>
        <taxon>Eukaryota</taxon>
        <taxon>Rhodophyta</taxon>
        <taxon>Bangiophyceae</taxon>
        <taxon>Porphyridiales</taxon>
        <taxon>Porphyridiaceae</taxon>
        <taxon>Porphyridium</taxon>
    </lineage>
</organism>
<dbReference type="AlphaFoldDB" id="A0A5J4YMW3"/>
<name>A0A5J4YMW3_PORPP</name>